<gene>
    <name evidence="9" type="ORF">IV64_GL002239</name>
</gene>
<dbReference type="SMART" id="SM00450">
    <property type="entry name" value="RHOD"/>
    <property type="match status" value="1"/>
</dbReference>
<dbReference type="PRINTS" id="PR00368">
    <property type="entry name" value="FADPNR"/>
</dbReference>
<dbReference type="InterPro" id="IPR016156">
    <property type="entry name" value="FAD/NAD-linked_Rdtase_dimer_sf"/>
</dbReference>
<dbReference type="PANTHER" id="PTHR43429">
    <property type="entry name" value="PYRIDINE NUCLEOTIDE-DISULFIDE OXIDOREDUCTASE DOMAIN-CONTAINING"/>
    <property type="match status" value="1"/>
</dbReference>
<accession>A0A0R2MHG8</accession>
<protein>
    <submittedName>
        <fullName evidence="9">Coenzyme A disulfide reductase</fullName>
    </submittedName>
</protein>
<keyword evidence="4" id="KW-0274">FAD</keyword>
<evidence type="ECO:0000313" key="9">
    <source>
        <dbReference type="EMBL" id="KRO11602.1"/>
    </source>
</evidence>
<evidence type="ECO:0000256" key="1">
    <source>
        <dbReference type="ARBA" id="ARBA00001974"/>
    </source>
</evidence>
<comment type="cofactor">
    <cofactor evidence="1">
        <name>FAD</name>
        <dbReference type="ChEBI" id="CHEBI:57692"/>
    </cofactor>
</comment>
<dbReference type="PROSITE" id="PS50206">
    <property type="entry name" value="RHODANESE_3"/>
    <property type="match status" value="1"/>
</dbReference>
<comment type="caution">
    <text evidence="9">The sequence shown here is derived from an EMBL/GenBank/DDBJ whole genome shotgun (WGS) entry which is preliminary data.</text>
</comment>
<dbReference type="PRINTS" id="PR00411">
    <property type="entry name" value="PNDRDTASEI"/>
</dbReference>
<evidence type="ECO:0000259" key="8">
    <source>
        <dbReference type="PROSITE" id="PS50206"/>
    </source>
</evidence>
<evidence type="ECO:0000256" key="4">
    <source>
        <dbReference type="ARBA" id="ARBA00022827"/>
    </source>
</evidence>
<dbReference type="GO" id="GO:0016491">
    <property type="term" value="F:oxidoreductase activity"/>
    <property type="evidence" value="ECO:0007669"/>
    <property type="project" value="UniProtKB-KW"/>
</dbReference>
<dbReference type="Proteomes" id="UP000051783">
    <property type="component" value="Unassembled WGS sequence"/>
</dbReference>
<keyword evidence="6" id="KW-0558">Oxidation</keyword>
<dbReference type="SUPFAM" id="SSF52821">
    <property type="entry name" value="Rhodanese/Cell cycle control phosphatase"/>
    <property type="match status" value="1"/>
</dbReference>
<keyword evidence="10" id="KW-1185">Reference proteome</keyword>
<keyword evidence="3" id="KW-0285">Flavoprotein</keyword>
<dbReference type="PANTHER" id="PTHR43429:SF1">
    <property type="entry name" value="NAD(P)H SULFUR OXIDOREDUCTASE (COA-DEPENDENT)"/>
    <property type="match status" value="1"/>
</dbReference>
<evidence type="ECO:0000256" key="6">
    <source>
        <dbReference type="ARBA" id="ARBA00023097"/>
    </source>
</evidence>
<comment type="similarity">
    <text evidence="2">Belongs to the class-III pyridine nucleotide-disulfide oxidoreductase family.</text>
</comment>
<dbReference type="STRING" id="942150.IV64_GL002239"/>
<evidence type="ECO:0000256" key="5">
    <source>
        <dbReference type="ARBA" id="ARBA00023002"/>
    </source>
</evidence>
<keyword evidence="7" id="KW-0676">Redox-active center</keyword>
<evidence type="ECO:0000256" key="3">
    <source>
        <dbReference type="ARBA" id="ARBA00022630"/>
    </source>
</evidence>
<name>A0A0R2MHG8_9LACO</name>
<dbReference type="InterPro" id="IPR036873">
    <property type="entry name" value="Rhodanese-like_dom_sf"/>
</dbReference>
<dbReference type="AlphaFoldDB" id="A0A0R2MHG8"/>
<dbReference type="SUPFAM" id="SSF55424">
    <property type="entry name" value="FAD/NAD-linked reductases, dimerisation (C-terminal) domain"/>
    <property type="match status" value="1"/>
</dbReference>
<dbReference type="Pfam" id="PF02852">
    <property type="entry name" value="Pyr_redox_dim"/>
    <property type="match status" value="1"/>
</dbReference>
<dbReference type="InterPro" id="IPR004099">
    <property type="entry name" value="Pyr_nucl-diS_OxRdtase_dimer"/>
</dbReference>
<dbReference type="InterPro" id="IPR050260">
    <property type="entry name" value="FAD-bd_OxRdtase"/>
</dbReference>
<dbReference type="InterPro" id="IPR036188">
    <property type="entry name" value="FAD/NAD-bd_sf"/>
</dbReference>
<keyword evidence="5" id="KW-0560">Oxidoreductase</keyword>
<dbReference type="Pfam" id="PF07992">
    <property type="entry name" value="Pyr_redox_2"/>
    <property type="match status" value="1"/>
</dbReference>
<dbReference type="InterPro" id="IPR001763">
    <property type="entry name" value="Rhodanese-like_dom"/>
</dbReference>
<dbReference type="EMBL" id="JQCL01000054">
    <property type="protein sequence ID" value="KRO11602.1"/>
    <property type="molecule type" value="Genomic_DNA"/>
</dbReference>
<sequence>MIYLKYVIIGGVAGGMSAATRLRRLDETAEIVVYDQGPFVSFANCGLPFHLSGEIAERSELIVKTPAQLHERFNIDVYPNHKVTAISPEQRQVQVEHAHQTETVAYDKLVLATGAQPIVPTLPGIDAAHNVFTLRNIPDLDQIMAAVQNTDHHRVLIVGGGFIGLEVAENLRLRGLAVTLVEQAPHVLPPLDEEMAAPLKTELQTNGVTVITGTAIASFENAGHTAILSDETTIDTDLTIMSIGVRPASQLAKSAGLKLGWRDGIVVNDHYQTSDPNIYAIGDAILVKQQIDGQPALIALASPANRQGRQVADNLAGINRLNRGSIGTAIVRVFNLTAASTGLNERAVQQLGLPYQVVHTRTMDHASYYPGSEPITLKLIFSPDTGKIYGAQGIGKAGVDKRIDIIATAIKGHLTVADLPELELTYAPPYGAAKDPVNMLGYAALNLVEGLSKNIQWYDLPAALAAGKQLLDVRGADELAAGHFKNAINIPLEQLRARLGELDPKQTYIVSCFSGQRSYMAERILRQHGFTVENLDGAFSLYAAVRPEELVGLPSSN</sequence>
<organism evidence="9 10">
    <name type="scientific">Lactiplantibacillus xiangfangensis</name>
    <dbReference type="NCBI Taxonomy" id="942150"/>
    <lineage>
        <taxon>Bacteria</taxon>
        <taxon>Bacillati</taxon>
        <taxon>Bacillota</taxon>
        <taxon>Bacilli</taxon>
        <taxon>Lactobacillales</taxon>
        <taxon>Lactobacillaceae</taxon>
        <taxon>Lactiplantibacillus</taxon>
    </lineage>
</organism>
<feature type="domain" description="Rhodanese" evidence="8">
    <location>
        <begin position="464"/>
        <end position="550"/>
    </location>
</feature>
<dbReference type="SUPFAM" id="SSF51905">
    <property type="entry name" value="FAD/NAD(P)-binding domain"/>
    <property type="match status" value="2"/>
</dbReference>
<dbReference type="InterPro" id="IPR023753">
    <property type="entry name" value="FAD/NAD-binding_dom"/>
</dbReference>
<dbReference type="Gene3D" id="3.40.250.10">
    <property type="entry name" value="Rhodanese-like domain"/>
    <property type="match status" value="1"/>
</dbReference>
<evidence type="ECO:0000256" key="7">
    <source>
        <dbReference type="ARBA" id="ARBA00023284"/>
    </source>
</evidence>
<dbReference type="PATRIC" id="fig|942150.3.peg.2341"/>
<evidence type="ECO:0000256" key="2">
    <source>
        <dbReference type="ARBA" id="ARBA00009130"/>
    </source>
</evidence>
<reference evidence="9 10" key="1">
    <citation type="journal article" date="2015" name="Genome Announc.">
        <title>Expanding the biotechnology potential of lactobacilli through comparative genomics of 213 strains and associated genera.</title>
        <authorList>
            <person name="Sun Z."/>
            <person name="Harris H.M."/>
            <person name="McCann A."/>
            <person name="Guo C."/>
            <person name="Argimon S."/>
            <person name="Zhang W."/>
            <person name="Yang X."/>
            <person name="Jeffery I.B."/>
            <person name="Cooney J.C."/>
            <person name="Kagawa T.F."/>
            <person name="Liu W."/>
            <person name="Song Y."/>
            <person name="Salvetti E."/>
            <person name="Wrobel A."/>
            <person name="Rasinkangas P."/>
            <person name="Parkhill J."/>
            <person name="Rea M.C."/>
            <person name="O'Sullivan O."/>
            <person name="Ritari J."/>
            <person name="Douillard F.P."/>
            <person name="Paul Ross R."/>
            <person name="Yang R."/>
            <person name="Briner A.E."/>
            <person name="Felis G.E."/>
            <person name="de Vos W.M."/>
            <person name="Barrangou R."/>
            <person name="Klaenhammer T.R."/>
            <person name="Caufield P.W."/>
            <person name="Cui Y."/>
            <person name="Zhang H."/>
            <person name="O'Toole P.W."/>
        </authorList>
    </citation>
    <scope>NUCLEOTIDE SEQUENCE [LARGE SCALE GENOMIC DNA]</scope>
    <source>
        <strain evidence="9 10">LMG 26013</strain>
    </source>
</reference>
<evidence type="ECO:0000313" key="10">
    <source>
        <dbReference type="Proteomes" id="UP000051783"/>
    </source>
</evidence>
<dbReference type="Pfam" id="PF00581">
    <property type="entry name" value="Rhodanese"/>
    <property type="match status" value="1"/>
</dbReference>
<dbReference type="Gene3D" id="3.50.50.60">
    <property type="entry name" value="FAD/NAD(P)-binding domain"/>
    <property type="match status" value="2"/>
</dbReference>
<proteinExistence type="inferred from homology"/>